<accession>A0AAV2KG61</accession>
<gene>
    <name evidence="1" type="ORF">KC01_LOCUS17783</name>
</gene>
<evidence type="ECO:0000313" key="1">
    <source>
        <dbReference type="EMBL" id="CAL1587875.1"/>
    </source>
</evidence>
<name>A0AAV2KG61_KNICA</name>
<keyword evidence="2" id="KW-1185">Reference proteome</keyword>
<dbReference type="Proteomes" id="UP001497482">
    <property type="component" value="Chromosome 18"/>
</dbReference>
<sequence>MSTGLTKCSSDTSADETRFTTCYSDRALTDRMTPWRFEGKVSLDPSGGAAVACFLFRTPSVNNQGVKLNLTLTTASH</sequence>
<reference evidence="1 2" key="1">
    <citation type="submission" date="2024-04" db="EMBL/GenBank/DDBJ databases">
        <authorList>
            <person name="Waldvogel A.-M."/>
            <person name="Schoenle A."/>
        </authorList>
    </citation>
    <scope>NUCLEOTIDE SEQUENCE [LARGE SCALE GENOMIC DNA]</scope>
</reference>
<protein>
    <submittedName>
        <fullName evidence="1">Uncharacterized protein</fullName>
    </submittedName>
</protein>
<evidence type="ECO:0000313" key="2">
    <source>
        <dbReference type="Proteomes" id="UP001497482"/>
    </source>
</evidence>
<dbReference type="AlphaFoldDB" id="A0AAV2KG61"/>
<proteinExistence type="predicted"/>
<dbReference type="EMBL" id="OZ035840">
    <property type="protein sequence ID" value="CAL1587875.1"/>
    <property type="molecule type" value="Genomic_DNA"/>
</dbReference>
<organism evidence="1 2">
    <name type="scientific">Knipowitschia caucasica</name>
    <name type="common">Caucasian dwarf goby</name>
    <name type="synonym">Pomatoschistus caucasicus</name>
    <dbReference type="NCBI Taxonomy" id="637954"/>
    <lineage>
        <taxon>Eukaryota</taxon>
        <taxon>Metazoa</taxon>
        <taxon>Chordata</taxon>
        <taxon>Craniata</taxon>
        <taxon>Vertebrata</taxon>
        <taxon>Euteleostomi</taxon>
        <taxon>Actinopterygii</taxon>
        <taxon>Neopterygii</taxon>
        <taxon>Teleostei</taxon>
        <taxon>Neoteleostei</taxon>
        <taxon>Acanthomorphata</taxon>
        <taxon>Gobiaria</taxon>
        <taxon>Gobiiformes</taxon>
        <taxon>Gobioidei</taxon>
        <taxon>Gobiidae</taxon>
        <taxon>Gobiinae</taxon>
        <taxon>Knipowitschia</taxon>
    </lineage>
</organism>